<dbReference type="InterPro" id="IPR001138">
    <property type="entry name" value="Zn2Cys6_DnaBD"/>
</dbReference>
<dbReference type="GO" id="GO:0008270">
    <property type="term" value="F:zinc ion binding"/>
    <property type="evidence" value="ECO:0007669"/>
    <property type="project" value="InterPro"/>
</dbReference>
<dbReference type="Pfam" id="PF00172">
    <property type="entry name" value="Zn_clus"/>
    <property type="match status" value="1"/>
</dbReference>
<dbReference type="SUPFAM" id="SSF57701">
    <property type="entry name" value="Zn2/Cys6 DNA-binding domain"/>
    <property type="match status" value="1"/>
</dbReference>
<dbReference type="PANTHER" id="PTHR31069">
    <property type="entry name" value="OLEATE-ACTIVATED TRANSCRIPTION FACTOR 1-RELATED"/>
    <property type="match status" value="1"/>
</dbReference>
<gene>
    <name evidence="7" type="ORF">N7452_002110</name>
</gene>
<dbReference type="PROSITE" id="PS00463">
    <property type="entry name" value="ZN2_CY6_FUNGAL_1"/>
    <property type="match status" value="1"/>
</dbReference>
<reference evidence="7" key="2">
    <citation type="journal article" date="2023" name="IMA Fungus">
        <title>Comparative genomic study of the Penicillium genus elucidates a diverse pangenome and 15 lateral gene transfer events.</title>
        <authorList>
            <person name="Petersen C."/>
            <person name="Sorensen T."/>
            <person name="Nielsen M.R."/>
            <person name="Sondergaard T.E."/>
            <person name="Sorensen J.L."/>
            <person name="Fitzpatrick D.A."/>
            <person name="Frisvad J.C."/>
            <person name="Nielsen K.L."/>
        </authorList>
    </citation>
    <scope>NUCLEOTIDE SEQUENCE</scope>
    <source>
        <strain evidence="7">IBT 35673</strain>
    </source>
</reference>
<dbReference type="Proteomes" id="UP001147695">
    <property type="component" value="Unassembled WGS sequence"/>
</dbReference>
<dbReference type="GO" id="GO:0000981">
    <property type="term" value="F:DNA-binding transcription factor activity, RNA polymerase II-specific"/>
    <property type="evidence" value="ECO:0007669"/>
    <property type="project" value="InterPro"/>
</dbReference>
<evidence type="ECO:0000256" key="1">
    <source>
        <dbReference type="ARBA" id="ARBA00023015"/>
    </source>
</evidence>
<name>A0A9W9R400_PENBR</name>
<protein>
    <recommendedName>
        <fullName evidence="6">Zn(2)-C6 fungal-type domain-containing protein</fullName>
    </recommendedName>
</protein>
<evidence type="ECO:0000256" key="2">
    <source>
        <dbReference type="ARBA" id="ARBA00023125"/>
    </source>
</evidence>
<evidence type="ECO:0000256" key="4">
    <source>
        <dbReference type="ARBA" id="ARBA00023242"/>
    </source>
</evidence>
<dbReference type="InterPro" id="IPR036864">
    <property type="entry name" value="Zn2-C6_fun-type_DNA-bd_sf"/>
</dbReference>
<reference evidence="7" key="1">
    <citation type="submission" date="2022-12" db="EMBL/GenBank/DDBJ databases">
        <authorList>
            <person name="Petersen C."/>
        </authorList>
    </citation>
    <scope>NUCLEOTIDE SEQUENCE</scope>
    <source>
        <strain evidence="7">IBT 35673</strain>
    </source>
</reference>
<evidence type="ECO:0000259" key="6">
    <source>
        <dbReference type="PROSITE" id="PS50048"/>
    </source>
</evidence>
<comment type="caution">
    <text evidence="7">The sequence shown here is derived from an EMBL/GenBank/DDBJ whole genome shotgun (WGS) entry which is preliminary data.</text>
</comment>
<keyword evidence="4" id="KW-0539">Nucleus</keyword>
<dbReference type="CDD" id="cd00067">
    <property type="entry name" value="GAL4"/>
    <property type="match status" value="1"/>
</dbReference>
<feature type="domain" description="Zn(2)-C6 fungal-type" evidence="6">
    <location>
        <begin position="18"/>
        <end position="46"/>
    </location>
</feature>
<dbReference type="SMART" id="SM00066">
    <property type="entry name" value="GAL4"/>
    <property type="match status" value="1"/>
</dbReference>
<keyword evidence="3" id="KW-0804">Transcription</keyword>
<dbReference type="Gene3D" id="4.10.240.10">
    <property type="entry name" value="Zn(2)-C6 fungal-type DNA-binding domain"/>
    <property type="match status" value="1"/>
</dbReference>
<dbReference type="InterPro" id="IPR050675">
    <property type="entry name" value="OAF3"/>
</dbReference>
<dbReference type="EMBL" id="JAPZBQ010000001">
    <property type="protein sequence ID" value="KAJ5353136.1"/>
    <property type="molecule type" value="Genomic_DNA"/>
</dbReference>
<dbReference type="GO" id="GO:0003677">
    <property type="term" value="F:DNA binding"/>
    <property type="evidence" value="ECO:0007669"/>
    <property type="project" value="UniProtKB-KW"/>
</dbReference>
<evidence type="ECO:0000256" key="5">
    <source>
        <dbReference type="SAM" id="MobiDB-lite"/>
    </source>
</evidence>
<evidence type="ECO:0000313" key="7">
    <source>
        <dbReference type="EMBL" id="KAJ5353136.1"/>
    </source>
</evidence>
<sequence length="188" mass="20575">MNQSEKHDITSRHRSFKGCWTCKKKRVQCDEVRPACTKCTSRGLVCGGYEIRLRWGAGIASRGKYSGAAKPVKESIPSQSRRRWDMRGKGEKSPGGDGQGQPTLVAPPLQDRRSQESTDQSQLVAQRATVNILNTPWEPDAAEKISAINKHFEIPASLASLQATAHAYPGADATNQYPRKSGGRSILA</sequence>
<accession>A0A9W9R400</accession>
<organism evidence="7 8">
    <name type="scientific">Penicillium brevicompactum</name>
    <dbReference type="NCBI Taxonomy" id="5074"/>
    <lineage>
        <taxon>Eukaryota</taxon>
        <taxon>Fungi</taxon>
        <taxon>Dikarya</taxon>
        <taxon>Ascomycota</taxon>
        <taxon>Pezizomycotina</taxon>
        <taxon>Eurotiomycetes</taxon>
        <taxon>Eurotiomycetidae</taxon>
        <taxon>Eurotiales</taxon>
        <taxon>Aspergillaceae</taxon>
        <taxon>Penicillium</taxon>
    </lineage>
</organism>
<dbReference type="PANTHER" id="PTHR31069:SF32">
    <property type="entry name" value="ARGININE METABOLISM REGULATION PROTEIN II"/>
    <property type="match status" value="1"/>
</dbReference>
<keyword evidence="1" id="KW-0805">Transcription regulation</keyword>
<feature type="compositionally biased region" description="Basic and acidic residues" evidence="5">
    <location>
        <begin position="82"/>
        <end position="94"/>
    </location>
</feature>
<keyword evidence="2" id="KW-0238">DNA-binding</keyword>
<feature type="region of interest" description="Disordered" evidence="5">
    <location>
        <begin position="64"/>
        <end position="123"/>
    </location>
</feature>
<evidence type="ECO:0000256" key="3">
    <source>
        <dbReference type="ARBA" id="ARBA00023163"/>
    </source>
</evidence>
<proteinExistence type="predicted"/>
<dbReference type="PROSITE" id="PS50048">
    <property type="entry name" value="ZN2_CY6_FUNGAL_2"/>
    <property type="match status" value="1"/>
</dbReference>
<evidence type="ECO:0000313" key="8">
    <source>
        <dbReference type="Proteomes" id="UP001147695"/>
    </source>
</evidence>
<dbReference type="AlphaFoldDB" id="A0A9W9R400"/>